<keyword evidence="1" id="KW-1133">Transmembrane helix</keyword>
<protein>
    <submittedName>
        <fullName evidence="2">Putative iron-regulated membrane protein</fullName>
    </submittedName>
</protein>
<dbReference type="EMBL" id="JACHHZ010000005">
    <property type="protein sequence ID" value="MBB6095590.1"/>
    <property type="molecule type" value="Genomic_DNA"/>
</dbReference>
<evidence type="ECO:0000313" key="3">
    <source>
        <dbReference type="Proteomes" id="UP000588068"/>
    </source>
</evidence>
<keyword evidence="3" id="KW-1185">Reference proteome</keyword>
<keyword evidence="1" id="KW-0812">Transmembrane</keyword>
<dbReference type="AlphaFoldDB" id="A0A841HTQ3"/>
<sequence>MQFDQERPRLGHQGGLAARTQGFLLKAVTAVATGVVLVGAIAMSVVVFAIALIVFLGFGTYLWWKLRQARRQAPVRYERSNVIDGVAFHEVKQEDRSRTER</sequence>
<evidence type="ECO:0000256" key="1">
    <source>
        <dbReference type="SAM" id="Phobius"/>
    </source>
</evidence>
<keyword evidence="1" id="KW-0472">Membrane</keyword>
<organism evidence="2 3">
    <name type="scientific">Povalibacter uvarum</name>
    <dbReference type="NCBI Taxonomy" id="732238"/>
    <lineage>
        <taxon>Bacteria</taxon>
        <taxon>Pseudomonadati</taxon>
        <taxon>Pseudomonadota</taxon>
        <taxon>Gammaproteobacteria</taxon>
        <taxon>Steroidobacterales</taxon>
        <taxon>Steroidobacteraceae</taxon>
        <taxon>Povalibacter</taxon>
    </lineage>
</organism>
<feature type="transmembrane region" description="Helical" evidence="1">
    <location>
        <begin position="31"/>
        <end position="64"/>
    </location>
</feature>
<dbReference type="RefSeq" id="WP_184334943.1">
    <property type="nucleotide sequence ID" value="NZ_JACHHZ010000005.1"/>
</dbReference>
<gene>
    <name evidence="2" type="ORF">HNQ60_004480</name>
</gene>
<proteinExistence type="predicted"/>
<reference evidence="2 3" key="1">
    <citation type="submission" date="2020-08" db="EMBL/GenBank/DDBJ databases">
        <title>Genomic Encyclopedia of Type Strains, Phase IV (KMG-IV): sequencing the most valuable type-strain genomes for metagenomic binning, comparative biology and taxonomic classification.</title>
        <authorList>
            <person name="Goeker M."/>
        </authorList>
    </citation>
    <scope>NUCLEOTIDE SEQUENCE [LARGE SCALE GENOMIC DNA]</scope>
    <source>
        <strain evidence="2 3">DSM 26723</strain>
    </source>
</reference>
<dbReference type="Proteomes" id="UP000588068">
    <property type="component" value="Unassembled WGS sequence"/>
</dbReference>
<accession>A0A841HTQ3</accession>
<name>A0A841HTQ3_9GAMM</name>
<evidence type="ECO:0000313" key="2">
    <source>
        <dbReference type="EMBL" id="MBB6095590.1"/>
    </source>
</evidence>
<comment type="caution">
    <text evidence="2">The sequence shown here is derived from an EMBL/GenBank/DDBJ whole genome shotgun (WGS) entry which is preliminary data.</text>
</comment>